<dbReference type="Proteomes" id="UP000676169">
    <property type="component" value="Chromosome"/>
</dbReference>
<dbReference type="SUPFAM" id="SSF141072">
    <property type="entry name" value="CalX-like"/>
    <property type="match status" value="1"/>
</dbReference>
<name>A0A975IYD6_9BACT</name>
<dbReference type="Gene3D" id="2.60.40.2030">
    <property type="match status" value="1"/>
</dbReference>
<dbReference type="InterPro" id="IPR038081">
    <property type="entry name" value="CalX-like_sf"/>
</dbReference>
<keyword evidence="1" id="KW-0732">Signal</keyword>
<gene>
    <name evidence="2" type="ORF">KBB96_15570</name>
</gene>
<evidence type="ECO:0000313" key="2">
    <source>
        <dbReference type="EMBL" id="QUE50281.1"/>
    </source>
</evidence>
<reference evidence="2" key="1">
    <citation type="submission" date="2021-04" db="EMBL/GenBank/DDBJ databases">
        <title>Luteolibacter sp. 32A isolated from the skin of an Anderson's salamander (Ambystoma andersonii).</title>
        <authorList>
            <person name="Spergser J."/>
            <person name="Busse H.-J."/>
        </authorList>
    </citation>
    <scope>NUCLEOTIDE SEQUENCE</scope>
    <source>
        <strain evidence="2">32A</strain>
    </source>
</reference>
<dbReference type="RefSeq" id="WP_211630420.1">
    <property type="nucleotide sequence ID" value="NZ_CP073100.1"/>
</dbReference>
<evidence type="ECO:0000313" key="3">
    <source>
        <dbReference type="Proteomes" id="UP000676169"/>
    </source>
</evidence>
<protein>
    <submittedName>
        <fullName evidence="2">DUF1800 family protein</fullName>
    </submittedName>
</protein>
<dbReference type="AlphaFoldDB" id="A0A975IYD6"/>
<dbReference type="EMBL" id="CP073100">
    <property type="protein sequence ID" value="QUE50281.1"/>
    <property type="molecule type" value="Genomic_DNA"/>
</dbReference>
<accession>A0A975IYD6</accession>
<keyword evidence="3" id="KW-1185">Reference proteome</keyword>
<dbReference type="KEGG" id="lamb:KBB96_15570"/>
<feature type="chain" id="PRO_5037708864" evidence="1">
    <location>
        <begin position="23"/>
        <end position="1078"/>
    </location>
</feature>
<sequence length="1078" mass="114972">MPLLFHSLRALPFLVTTLPLLALDLDGNGLDDVWEARYAASGLDPAADADGDGQSNLAECLAGTDPLDSASRFNAGVQPLSGQVKVTVPAQPGKQYQLTTSSTLTGAWTPVGSPILATTASVEFTVSASAGRGFFRAIATDVDSDGDGLNDWSEMQLAGFDRLSDHSFGAGVTDGDLAVATEMIQMLRNGDVSLTTTTSAAYEKENTPAVLTFARSVAKNYPFTLFLKTSGATDPTKSSASPTDYTLADGGGAAVVKRLVIPAAQTTATLNIKPIADTKAEVPERLHIVLGGSSRSSDVTVCDAANTTANQKLLLAYLRAVPGVSSLGTGLATVRLQGDNDAAIVTVSFSNLNSPVNSTQVLNSANSILQSVPPANYGGQAWSIRASQNFLSDQAVLDALLAGGVKLGVYTQANVTGEIEGQFQPANGSSEFQAPPAPDPIATLSGSALDQDISRFLLQATFGPTPASIADMQARVAAKNGDRIAAFSDWIDEQLRLPPVAPATTPAGTPSPSLELYTISANKQDILVRSSLPTSDPNYNAAYDPNNNNRRRGWWLFALSGQDQLRQRMGFALSEIFVISDTDSLVADRSYGSANYYDMLCSRGTGTYRNLLEGVATHPMMGWYLSHLRNQKTVVTNGVVVVSPDENFAREIMQLFSIGLVKLHPDGSLKLGSDGLPIPTYGQADITEMARVFTGWSFSRYNNPSTSDTVVTNTTFNRGNGNERYESQWTAPMAMFAAYHDVGAKSMIGLSLPANQTGEKDLADVLDYLSANTNTPPFICRRLIQRFTAANPSSGYLYRVSEKFRTTNGDLKETLKAILLDPEARSTDLPIASEGKVREPLLRATSFLRAFGGKSAVPIADLINYDYPQTELDKFPAGSMQARLNSTTSALLQNPMSAPTVFNFFLPDYTPAGTLAANGLVSPEMQIANENTVIQAHNYIYSPIYGSLSASNLPNQTTANLNIDVTPLNALYMAVVDKNGDGQFTNLDTGAFNNAATIKQACAAVLDRVDFLLCAGSLKVRYGDTPGQTRAIILDGAASIQSQNNNSNNATNQATYMRDRIRAILWLVSTSPECVTLK</sequence>
<proteinExistence type="predicted"/>
<organism evidence="2 3">
    <name type="scientific">Luteolibacter ambystomatis</name>
    <dbReference type="NCBI Taxonomy" id="2824561"/>
    <lineage>
        <taxon>Bacteria</taxon>
        <taxon>Pseudomonadati</taxon>
        <taxon>Verrucomicrobiota</taxon>
        <taxon>Verrucomicrobiia</taxon>
        <taxon>Verrucomicrobiales</taxon>
        <taxon>Verrucomicrobiaceae</taxon>
        <taxon>Luteolibacter</taxon>
    </lineage>
</organism>
<dbReference type="Pfam" id="PF08811">
    <property type="entry name" value="DUF1800"/>
    <property type="match status" value="1"/>
</dbReference>
<dbReference type="PANTHER" id="PTHR43737:SF1">
    <property type="entry name" value="DUF1501 DOMAIN-CONTAINING PROTEIN"/>
    <property type="match status" value="1"/>
</dbReference>
<evidence type="ECO:0000256" key="1">
    <source>
        <dbReference type="SAM" id="SignalP"/>
    </source>
</evidence>
<dbReference type="InterPro" id="IPR014917">
    <property type="entry name" value="DUF1800"/>
</dbReference>
<dbReference type="PANTHER" id="PTHR43737">
    <property type="entry name" value="BLL7424 PROTEIN"/>
    <property type="match status" value="1"/>
</dbReference>
<feature type="signal peptide" evidence="1">
    <location>
        <begin position="1"/>
        <end position="22"/>
    </location>
</feature>